<dbReference type="PANTHER" id="PTHR30386">
    <property type="entry name" value="MEMBRANE FUSION SUBUNIT OF EMRAB-TOLC MULTIDRUG EFFLUX PUMP"/>
    <property type="match status" value="1"/>
</dbReference>
<feature type="domain" description="AprE-like beta-barrel" evidence="12">
    <location>
        <begin position="324"/>
        <end position="413"/>
    </location>
</feature>
<keyword evidence="5 9" id="KW-0997">Cell inner membrane</keyword>
<dbReference type="PANTHER" id="PTHR30386:SF17">
    <property type="entry name" value="ALKALINE PROTEASE SECRETION PROTEIN APRE"/>
    <property type="match status" value="1"/>
</dbReference>
<comment type="subcellular location">
    <subcellularLocation>
        <location evidence="1 9">Cell inner membrane</location>
        <topology evidence="1 9">Single-pass membrane protein</topology>
    </subcellularLocation>
</comment>
<dbReference type="InterPro" id="IPR006144">
    <property type="entry name" value="Secretion_HlyD_CS"/>
</dbReference>
<organism evidence="13 14">
    <name type="scientific">Limoniibacter endophyticus</name>
    <dbReference type="NCBI Taxonomy" id="1565040"/>
    <lineage>
        <taxon>Bacteria</taxon>
        <taxon>Pseudomonadati</taxon>
        <taxon>Pseudomonadota</taxon>
        <taxon>Alphaproteobacteria</taxon>
        <taxon>Hyphomicrobiales</taxon>
        <taxon>Bartonellaceae</taxon>
        <taxon>Limoniibacter</taxon>
    </lineage>
</organism>
<evidence type="ECO:0000256" key="8">
    <source>
        <dbReference type="ARBA" id="ARBA00023136"/>
    </source>
</evidence>
<evidence type="ECO:0000259" key="12">
    <source>
        <dbReference type="Pfam" id="PF26002"/>
    </source>
</evidence>
<keyword evidence="6 9" id="KW-0812">Transmembrane</keyword>
<dbReference type="EMBL" id="BMZO01000006">
    <property type="protein sequence ID" value="GHC72852.1"/>
    <property type="molecule type" value="Genomic_DNA"/>
</dbReference>
<dbReference type="Pfam" id="PF26002">
    <property type="entry name" value="Beta-barrel_AprE"/>
    <property type="match status" value="1"/>
</dbReference>
<dbReference type="PRINTS" id="PR01490">
    <property type="entry name" value="RTXTOXIND"/>
</dbReference>
<dbReference type="RefSeq" id="WP_189489944.1">
    <property type="nucleotide sequence ID" value="NZ_BMZO01000006.1"/>
</dbReference>
<feature type="coiled-coil region" evidence="10">
    <location>
        <begin position="160"/>
        <end position="194"/>
    </location>
</feature>
<evidence type="ECO:0000256" key="3">
    <source>
        <dbReference type="ARBA" id="ARBA00022448"/>
    </source>
</evidence>
<dbReference type="NCBIfam" id="TIGR01843">
    <property type="entry name" value="type_I_hlyD"/>
    <property type="match status" value="1"/>
</dbReference>
<evidence type="ECO:0000313" key="13">
    <source>
        <dbReference type="EMBL" id="GHC72852.1"/>
    </source>
</evidence>
<evidence type="ECO:0000256" key="9">
    <source>
        <dbReference type="RuleBase" id="RU365093"/>
    </source>
</evidence>
<evidence type="ECO:0000256" key="5">
    <source>
        <dbReference type="ARBA" id="ARBA00022519"/>
    </source>
</evidence>
<proteinExistence type="inferred from homology"/>
<evidence type="ECO:0000259" key="11">
    <source>
        <dbReference type="Pfam" id="PF25994"/>
    </source>
</evidence>
<keyword evidence="10" id="KW-0175">Coiled coil</keyword>
<reference evidence="13" key="2">
    <citation type="submission" date="2020-09" db="EMBL/GenBank/DDBJ databases">
        <authorList>
            <person name="Sun Q."/>
            <person name="Kim S."/>
        </authorList>
    </citation>
    <scope>NUCLEOTIDE SEQUENCE</scope>
    <source>
        <strain evidence="13">KCTC 42097</strain>
    </source>
</reference>
<comment type="caution">
    <text evidence="13">The sequence shown here is derived from an EMBL/GenBank/DDBJ whole genome shotgun (WGS) entry which is preliminary data.</text>
</comment>
<accession>A0A8J3GHT3</accession>
<evidence type="ECO:0000313" key="14">
    <source>
        <dbReference type="Proteomes" id="UP000641137"/>
    </source>
</evidence>
<dbReference type="InterPro" id="IPR058781">
    <property type="entry name" value="HH_AprE-like"/>
</dbReference>
<evidence type="ECO:0000256" key="2">
    <source>
        <dbReference type="ARBA" id="ARBA00009477"/>
    </source>
</evidence>
<dbReference type="PROSITE" id="PS00543">
    <property type="entry name" value="HLYD_FAMILY"/>
    <property type="match status" value="1"/>
</dbReference>
<keyword evidence="8 9" id="KW-0472">Membrane</keyword>
<reference evidence="13" key="1">
    <citation type="journal article" date="2014" name="Int. J. Syst. Evol. Microbiol.">
        <title>Complete genome sequence of Corynebacterium casei LMG S-19264T (=DSM 44701T), isolated from a smear-ripened cheese.</title>
        <authorList>
            <consortium name="US DOE Joint Genome Institute (JGI-PGF)"/>
            <person name="Walter F."/>
            <person name="Albersmeier A."/>
            <person name="Kalinowski J."/>
            <person name="Ruckert C."/>
        </authorList>
    </citation>
    <scope>NUCLEOTIDE SEQUENCE</scope>
    <source>
        <strain evidence="13">KCTC 42097</strain>
    </source>
</reference>
<feature type="coiled-coil region" evidence="10">
    <location>
        <begin position="255"/>
        <end position="289"/>
    </location>
</feature>
<gene>
    <name evidence="13" type="ORF">GCM10010136_20860</name>
</gene>
<evidence type="ECO:0000256" key="1">
    <source>
        <dbReference type="ARBA" id="ARBA00004377"/>
    </source>
</evidence>
<feature type="domain" description="AprE-like long alpha-helical hairpin" evidence="11">
    <location>
        <begin position="93"/>
        <end position="281"/>
    </location>
</feature>
<name>A0A8J3GHT3_9HYPH</name>
<evidence type="ECO:0000256" key="7">
    <source>
        <dbReference type="ARBA" id="ARBA00022989"/>
    </source>
</evidence>
<dbReference type="Proteomes" id="UP000641137">
    <property type="component" value="Unassembled WGS sequence"/>
</dbReference>
<dbReference type="InterPro" id="IPR010129">
    <property type="entry name" value="T1SS_HlyD"/>
</dbReference>
<feature type="transmembrane region" description="Helical" evidence="9">
    <location>
        <begin position="20"/>
        <end position="41"/>
    </location>
</feature>
<dbReference type="GO" id="GO:0009306">
    <property type="term" value="P:protein secretion"/>
    <property type="evidence" value="ECO:0007669"/>
    <property type="project" value="InterPro"/>
</dbReference>
<dbReference type="InterPro" id="IPR050739">
    <property type="entry name" value="MFP"/>
</dbReference>
<evidence type="ECO:0000256" key="10">
    <source>
        <dbReference type="SAM" id="Coils"/>
    </source>
</evidence>
<dbReference type="AlphaFoldDB" id="A0A8J3GHT3"/>
<dbReference type="GO" id="GO:0005886">
    <property type="term" value="C:plasma membrane"/>
    <property type="evidence" value="ECO:0007669"/>
    <property type="project" value="UniProtKB-SubCell"/>
</dbReference>
<dbReference type="Pfam" id="PF25994">
    <property type="entry name" value="HH_AprE"/>
    <property type="match status" value="1"/>
</dbReference>
<evidence type="ECO:0000256" key="6">
    <source>
        <dbReference type="ARBA" id="ARBA00022692"/>
    </source>
</evidence>
<dbReference type="InterPro" id="IPR058982">
    <property type="entry name" value="Beta-barrel_AprE"/>
</dbReference>
<dbReference type="Gene3D" id="2.40.50.100">
    <property type="match status" value="1"/>
</dbReference>
<dbReference type="SUPFAM" id="SSF111369">
    <property type="entry name" value="HlyD-like secretion proteins"/>
    <property type="match status" value="1"/>
</dbReference>
<keyword evidence="14" id="KW-1185">Reference proteome</keyword>
<comment type="similarity">
    <text evidence="2 9">Belongs to the membrane fusion protein (MFP) (TC 8.A.1) family.</text>
</comment>
<protein>
    <recommendedName>
        <fullName evidence="9">Membrane fusion protein (MFP) family protein</fullName>
    </recommendedName>
</protein>
<keyword evidence="3 9" id="KW-0813">Transport</keyword>
<sequence>MRFDDIDRSIGSSLKKQVRIALITSVALAIGLGGVSAYASISGAVIGAGKIIVEGRTKHVQHRDGGIIGEIAVQEGQRVEAGSILFRLDGTLAEAGLGVIDSQLEQLIAQEARLLAEQAGLTDVDFPDSLEVNASDRVQLLLEGQEMLLDQRALTKEGKKAQLSEQIAQFGEKIKALEAQRQAVAENIELLKGQLKAIKHLHGRGLVVDSQLSTIQRELASLIGNEASVLAEIVENRQATSQTKLQRVQVDEDFQEAILTELDQKRTEIARLQEERMAALDKLARLEIRAPISGYLHELNVHTVGGIVAPGETLVSIIPMDDELIVEAKLAPNDVDQVRNDQHARLRLTGLDQRTTPELTASVLDISPDLTTDQQTGMTYYVSRLKLNEGEIEKIGAGRLRPGMPVEVFVETGSRSILSYLIKPLHDQIQHAMRER</sequence>
<evidence type="ECO:0000256" key="4">
    <source>
        <dbReference type="ARBA" id="ARBA00022475"/>
    </source>
</evidence>
<dbReference type="Gene3D" id="2.40.30.170">
    <property type="match status" value="1"/>
</dbReference>
<keyword evidence="7 9" id="KW-1133">Transmembrane helix</keyword>
<keyword evidence="4 9" id="KW-1003">Cell membrane</keyword>